<protein>
    <submittedName>
        <fullName evidence="8">AGZA family xanthine/uracil permease-like MFS transporter</fullName>
    </submittedName>
</protein>
<dbReference type="InterPro" id="IPR045018">
    <property type="entry name" value="Azg-like"/>
</dbReference>
<feature type="transmembrane region" description="Helical" evidence="7">
    <location>
        <begin position="192"/>
        <end position="210"/>
    </location>
</feature>
<evidence type="ECO:0000313" key="9">
    <source>
        <dbReference type="Proteomes" id="UP000243528"/>
    </source>
</evidence>
<feature type="transmembrane region" description="Helical" evidence="7">
    <location>
        <begin position="68"/>
        <end position="89"/>
    </location>
</feature>
<dbReference type="EMBL" id="PYGE01000020">
    <property type="protein sequence ID" value="PSK98253.1"/>
    <property type="molecule type" value="Genomic_DNA"/>
</dbReference>
<feature type="transmembrane region" description="Helical" evidence="7">
    <location>
        <begin position="274"/>
        <end position="295"/>
    </location>
</feature>
<name>A0A2P8DLZ3_9ACTN</name>
<feature type="transmembrane region" description="Helical" evidence="7">
    <location>
        <begin position="28"/>
        <end position="48"/>
    </location>
</feature>
<feature type="transmembrane region" description="Helical" evidence="7">
    <location>
        <begin position="458"/>
        <end position="476"/>
    </location>
</feature>
<organism evidence="8 9">
    <name type="scientific">Haloactinopolyspora alba</name>
    <dbReference type="NCBI Taxonomy" id="648780"/>
    <lineage>
        <taxon>Bacteria</taxon>
        <taxon>Bacillati</taxon>
        <taxon>Actinomycetota</taxon>
        <taxon>Actinomycetes</taxon>
        <taxon>Jiangellales</taxon>
        <taxon>Jiangellaceae</taxon>
        <taxon>Haloactinopolyspora</taxon>
    </lineage>
</organism>
<evidence type="ECO:0000256" key="2">
    <source>
        <dbReference type="ARBA" id="ARBA00005697"/>
    </source>
</evidence>
<dbReference type="Proteomes" id="UP000243528">
    <property type="component" value="Unassembled WGS sequence"/>
</dbReference>
<evidence type="ECO:0000256" key="6">
    <source>
        <dbReference type="ARBA" id="ARBA00023136"/>
    </source>
</evidence>
<sequence>MASMSTTTPGIDRFFRISERGSTIGREIRGGVVTFFTMAYIIVLNPLIIGTVPDVDGAFLGGGAEPDLAQVAAVTALVAGVLTIAMGLVANYPLALAAGLGLNAFVAFGLASQMSWADAMGLVVLEGLVILVLVLTGFRQAVFAAVPRQLKTAISVGIGLFIALVGFVNAGFVRSTGNPSPPIGLGIGDRLQTWPVAVFAVGLIAVIVLYSMKVRGAILWTIVGTAVLAVVVETVADLGTTPDNPHGWNLNAPDIPDRVVDVPDFSLIGEFSLLGSWESVGVVAVLLFVFTLMLADFFDTMGTMVAVGAEGNLLDEQGNPPRTAQILVVDSLAATAGGAASVSSNTSYIESASGVGEGARTGLASVVTGACFLLSTLFAPLVGMVPNEAAAPALVLVGFLMMSQVKEIPWDDVEFALPAFLTMVLMPYTYSISTGIGAGFLAYVIIKIARGKAKQVHPLLWLVGALFIIYFAIAPIEDLLGVS</sequence>
<feature type="transmembrane region" description="Helical" evidence="7">
    <location>
        <begin position="425"/>
        <end position="446"/>
    </location>
</feature>
<dbReference type="InterPro" id="IPR006043">
    <property type="entry name" value="NCS2"/>
</dbReference>
<comment type="similarity">
    <text evidence="2">Belongs to the nucleobase:cation symporter-2 (NCS2) (TC 2.A.40) family. Azg-like subfamily.</text>
</comment>
<feature type="transmembrane region" description="Helical" evidence="7">
    <location>
        <begin position="94"/>
        <end position="113"/>
    </location>
</feature>
<feature type="transmembrane region" description="Helical" evidence="7">
    <location>
        <begin position="119"/>
        <end position="138"/>
    </location>
</feature>
<keyword evidence="4 7" id="KW-0812">Transmembrane</keyword>
<feature type="transmembrane region" description="Helical" evidence="7">
    <location>
        <begin position="150"/>
        <end position="172"/>
    </location>
</feature>
<comment type="caution">
    <text evidence="8">The sequence shown here is derived from an EMBL/GenBank/DDBJ whole genome shotgun (WGS) entry which is preliminary data.</text>
</comment>
<keyword evidence="6 7" id="KW-0472">Membrane</keyword>
<proteinExistence type="inferred from homology"/>
<feature type="transmembrane region" description="Helical" evidence="7">
    <location>
        <begin position="362"/>
        <end position="382"/>
    </location>
</feature>
<dbReference type="Pfam" id="PF00860">
    <property type="entry name" value="Xan_ur_permease"/>
    <property type="match status" value="1"/>
</dbReference>
<evidence type="ECO:0000256" key="7">
    <source>
        <dbReference type="SAM" id="Phobius"/>
    </source>
</evidence>
<reference evidence="8 9" key="1">
    <citation type="submission" date="2018-03" db="EMBL/GenBank/DDBJ databases">
        <title>Genomic Encyclopedia of Archaeal and Bacterial Type Strains, Phase II (KMG-II): from individual species to whole genera.</title>
        <authorList>
            <person name="Goeker M."/>
        </authorList>
    </citation>
    <scope>NUCLEOTIDE SEQUENCE [LARGE SCALE GENOMIC DNA]</scope>
    <source>
        <strain evidence="8 9">DSM 45211</strain>
    </source>
</reference>
<dbReference type="GO" id="GO:0012505">
    <property type="term" value="C:endomembrane system"/>
    <property type="evidence" value="ECO:0007669"/>
    <property type="project" value="UniProtKB-SubCell"/>
</dbReference>
<keyword evidence="9" id="KW-1185">Reference proteome</keyword>
<evidence type="ECO:0000256" key="1">
    <source>
        <dbReference type="ARBA" id="ARBA00004127"/>
    </source>
</evidence>
<feature type="transmembrane region" description="Helical" evidence="7">
    <location>
        <begin position="217"/>
        <end position="236"/>
    </location>
</feature>
<keyword evidence="3" id="KW-0813">Transport</keyword>
<gene>
    <name evidence="8" type="ORF">CLV30_12039</name>
</gene>
<comment type="subcellular location">
    <subcellularLocation>
        <location evidence="1">Endomembrane system</location>
        <topology evidence="1">Multi-pass membrane protein</topology>
    </subcellularLocation>
</comment>
<accession>A0A2P8DLZ3</accession>
<keyword evidence="5 7" id="KW-1133">Transmembrane helix</keyword>
<dbReference type="GO" id="GO:0005345">
    <property type="term" value="F:purine nucleobase transmembrane transporter activity"/>
    <property type="evidence" value="ECO:0007669"/>
    <property type="project" value="TreeGrafter"/>
</dbReference>
<dbReference type="PANTHER" id="PTHR43337:SF1">
    <property type="entry name" value="XANTHINE_URACIL PERMEASE C887.17-RELATED"/>
    <property type="match status" value="1"/>
</dbReference>
<dbReference type="PANTHER" id="PTHR43337">
    <property type="entry name" value="XANTHINE/URACIL PERMEASE C887.17-RELATED"/>
    <property type="match status" value="1"/>
</dbReference>
<evidence type="ECO:0000256" key="5">
    <source>
        <dbReference type="ARBA" id="ARBA00022989"/>
    </source>
</evidence>
<dbReference type="AlphaFoldDB" id="A0A2P8DLZ3"/>
<evidence type="ECO:0000256" key="3">
    <source>
        <dbReference type="ARBA" id="ARBA00022448"/>
    </source>
</evidence>
<evidence type="ECO:0000313" key="8">
    <source>
        <dbReference type="EMBL" id="PSK98253.1"/>
    </source>
</evidence>
<evidence type="ECO:0000256" key="4">
    <source>
        <dbReference type="ARBA" id="ARBA00022692"/>
    </source>
</evidence>
<dbReference type="GO" id="GO:0005886">
    <property type="term" value="C:plasma membrane"/>
    <property type="evidence" value="ECO:0007669"/>
    <property type="project" value="TreeGrafter"/>
</dbReference>
<dbReference type="OrthoDB" id="9808458at2"/>